<dbReference type="Proteomes" id="UP000187406">
    <property type="component" value="Unassembled WGS sequence"/>
</dbReference>
<accession>A0A1Q3BCK6</accession>
<feature type="region of interest" description="Disordered" evidence="1">
    <location>
        <begin position="130"/>
        <end position="150"/>
    </location>
</feature>
<feature type="region of interest" description="Disordered" evidence="1">
    <location>
        <begin position="17"/>
        <end position="42"/>
    </location>
</feature>
<dbReference type="STRING" id="3775.A0A1Q3BCK6"/>
<protein>
    <submittedName>
        <fullName evidence="2">Uncharacterized protein</fullName>
    </submittedName>
</protein>
<dbReference type="InParanoid" id="A0A1Q3BCK6"/>
<reference evidence="3" key="1">
    <citation type="submission" date="2016-04" db="EMBL/GenBank/DDBJ databases">
        <title>Cephalotus genome sequencing.</title>
        <authorList>
            <person name="Fukushima K."/>
            <person name="Hasebe M."/>
            <person name="Fang X."/>
        </authorList>
    </citation>
    <scope>NUCLEOTIDE SEQUENCE [LARGE SCALE GENOMIC DNA]</scope>
    <source>
        <strain evidence="3">cv. St1</strain>
    </source>
</reference>
<dbReference type="EMBL" id="BDDD01000435">
    <property type="protein sequence ID" value="GAV65767.1"/>
    <property type="molecule type" value="Genomic_DNA"/>
</dbReference>
<keyword evidence="3" id="KW-1185">Reference proteome</keyword>
<name>A0A1Q3BCK6_CEPFO</name>
<dbReference type="GO" id="GO:0009767">
    <property type="term" value="P:photosynthetic electron transport chain"/>
    <property type="evidence" value="ECO:0007669"/>
    <property type="project" value="InterPro"/>
</dbReference>
<proteinExistence type="predicted"/>
<dbReference type="InterPro" id="IPR021659">
    <property type="entry name" value="NdhS"/>
</dbReference>
<dbReference type="PANTHER" id="PTHR35494:SF1">
    <property type="entry name" value="NAD(P)H-QUINONE OXIDOREDUCTASE SUBUNIT S, CHLOROPLASTIC"/>
    <property type="match status" value="1"/>
</dbReference>
<dbReference type="PANTHER" id="PTHR35494">
    <property type="entry name" value="NAD(P)H-QUINONE OXIDOREDUCTASE SUBUNIT S, CHLOROPLASTIC"/>
    <property type="match status" value="1"/>
</dbReference>
<evidence type="ECO:0000313" key="3">
    <source>
        <dbReference type="Proteomes" id="UP000187406"/>
    </source>
</evidence>
<comment type="caution">
    <text evidence="2">The sequence shown here is derived from an EMBL/GenBank/DDBJ whole genome shotgun (WGS) entry which is preliminary data.</text>
</comment>
<sequence>MAASPITLPTLQGRLSQSHFLGTPNLPNPSQKLSLQPRRRTSTLDVKPYAKFNLYEMLGGRGICNGEEGIQEELKRNIEEQAPSLAVKEEDPSTTRTFDNVPDNAFDKELMGLTGGFPGGEKGLIKFIEENPPPKKSMAAEPGNLAGLLP</sequence>
<dbReference type="AlphaFoldDB" id="A0A1Q3BCK6"/>
<evidence type="ECO:0000313" key="2">
    <source>
        <dbReference type="EMBL" id="GAV65767.1"/>
    </source>
</evidence>
<dbReference type="OrthoDB" id="2015351at2759"/>
<evidence type="ECO:0000256" key="1">
    <source>
        <dbReference type="SAM" id="MobiDB-lite"/>
    </source>
</evidence>
<organism evidence="2 3">
    <name type="scientific">Cephalotus follicularis</name>
    <name type="common">Albany pitcher plant</name>
    <dbReference type="NCBI Taxonomy" id="3775"/>
    <lineage>
        <taxon>Eukaryota</taxon>
        <taxon>Viridiplantae</taxon>
        <taxon>Streptophyta</taxon>
        <taxon>Embryophyta</taxon>
        <taxon>Tracheophyta</taxon>
        <taxon>Spermatophyta</taxon>
        <taxon>Magnoliopsida</taxon>
        <taxon>eudicotyledons</taxon>
        <taxon>Gunneridae</taxon>
        <taxon>Pentapetalae</taxon>
        <taxon>rosids</taxon>
        <taxon>fabids</taxon>
        <taxon>Oxalidales</taxon>
        <taxon>Cephalotaceae</taxon>
        <taxon>Cephalotus</taxon>
    </lineage>
</organism>
<dbReference type="FunCoup" id="A0A1Q3BCK6">
    <property type="interactions" value="1485"/>
</dbReference>
<gene>
    <name evidence="2" type="ORF">CFOL_v3_09281</name>
</gene>